<evidence type="ECO:0000256" key="5">
    <source>
        <dbReference type="ARBA" id="ARBA00022692"/>
    </source>
</evidence>
<keyword evidence="4" id="KW-1003">Cell membrane</keyword>
<keyword evidence="5 9" id="KW-0812">Transmembrane</keyword>
<comment type="similarity">
    <text evidence="2">Belongs to the tellurite-resistance/dicarboxylate transporter (TDT) family.</text>
</comment>
<reference evidence="10 11" key="1">
    <citation type="journal article" date="2018" name="Mycol. Prog.">
        <title>Coniella lustricola, a new species from submerged detritus.</title>
        <authorList>
            <person name="Raudabaugh D.B."/>
            <person name="Iturriaga T."/>
            <person name="Carver A."/>
            <person name="Mondo S."/>
            <person name="Pangilinan J."/>
            <person name="Lipzen A."/>
            <person name="He G."/>
            <person name="Amirebrahimi M."/>
            <person name="Grigoriev I.V."/>
            <person name="Miller A.N."/>
        </authorList>
    </citation>
    <scope>NUCLEOTIDE SEQUENCE [LARGE SCALE GENOMIC DNA]</scope>
    <source>
        <strain evidence="10 11">B22-T-1</strain>
    </source>
</reference>
<dbReference type="Proteomes" id="UP000241462">
    <property type="component" value="Unassembled WGS sequence"/>
</dbReference>
<evidence type="ECO:0000256" key="3">
    <source>
        <dbReference type="ARBA" id="ARBA00022448"/>
    </source>
</evidence>
<keyword evidence="3" id="KW-0813">Transport</keyword>
<dbReference type="GO" id="GO:0000319">
    <property type="term" value="F:sulfite transmembrane transporter activity"/>
    <property type="evidence" value="ECO:0007669"/>
    <property type="project" value="TreeGrafter"/>
</dbReference>
<feature type="transmembrane region" description="Helical" evidence="9">
    <location>
        <begin position="96"/>
        <end position="118"/>
    </location>
</feature>
<dbReference type="EMBL" id="KZ678626">
    <property type="protein sequence ID" value="PSR77991.1"/>
    <property type="molecule type" value="Genomic_DNA"/>
</dbReference>
<dbReference type="PANTHER" id="PTHR31686">
    <property type="match status" value="1"/>
</dbReference>
<dbReference type="InterPro" id="IPR051629">
    <property type="entry name" value="Sulfite_efflux_TDT"/>
</dbReference>
<proteinExistence type="inferred from homology"/>
<keyword evidence="6 9" id="KW-1133">Transmembrane helix</keyword>
<evidence type="ECO:0000256" key="9">
    <source>
        <dbReference type="SAM" id="Phobius"/>
    </source>
</evidence>
<dbReference type="Pfam" id="PF03595">
    <property type="entry name" value="SLAC1"/>
    <property type="match status" value="1"/>
</dbReference>
<dbReference type="Gene3D" id="1.50.10.150">
    <property type="entry name" value="Voltage-dependent anion channel"/>
    <property type="match status" value="1"/>
</dbReference>
<keyword evidence="7 9" id="KW-0472">Membrane</keyword>
<comment type="subcellular location">
    <subcellularLocation>
        <location evidence="1">Cell membrane</location>
        <topology evidence="1">Multi-pass membrane protein</topology>
    </subcellularLocation>
</comment>
<evidence type="ECO:0000256" key="8">
    <source>
        <dbReference type="SAM" id="MobiDB-lite"/>
    </source>
</evidence>
<evidence type="ECO:0000256" key="1">
    <source>
        <dbReference type="ARBA" id="ARBA00004651"/>
    </source>
</evidence>
<dbReference type="InParanoid" id="A0A2T2ZVR5"/>
<evidence type="ECO:0000256" key="2">
    <source>
        <dbReference type="ARBA" id="ARBA00008566"/>
    </source>
</evidence>
<name>A0A2T2ZVR5_9PEZI</name>
<dbReference type="GO" id="GO:0005886">
    <property type="term" value="C:plasma membrane"/>
    <property type="evidence" value="ECO:0007669"/>
    <property type="project" value="UniProtKB-SubCell"/>
</dbReference>
<keyword evidence="11" id="KW-1185">Reference proteome</keyword>
<dbReference type="AlphaFoldDB" id="A0A2T2ZVR5"/>
<dbReference type="OrthoDB" id="1099at2759"/>
<sequence length="195" mass="21404">MPARLLSSHHERSVISLEQIASPPSSIANSSATETPGQIDNEHPHRHASASHPCDKHSVGWRRIVRNFTPSWFAVNMGTGIVSILLLRGLPYTTLAFSYLAYAFFALNVALFLVFLALSIARYSLYPEIWVAMVNHPGQSLFLGTFPMGLASKSKPLLNHTESRLGGRRIVRHGRFAQVDVHACASNGIRAACMA</sequence>
<evidence type="ECO:0000256" key="7">
    <source>
        <dbReference type="ARBA" id="ARBA00023136"/>
    </source>
</evidence>
<dbReference type="InterPro" id="IPR038665">
    <property type="entry name" value="Voltage-dep_anion_channel_sf"/>
</dbReference>
<evidence type="ECO:0000313" key="10">
    <source>
        <dbReference type="EMBL" id="PSR77991.1"/>
    </source>
</evidence>
<accession>A0A2T2ZVR5</accession>
<protein>
    <submittedName>
        <fullName evidence="10">Voltage-dependent anion channel-domain-containing protein</fullName>
    </submittedName>
</protein>
<evidence type="ECO:0000256" key="6">
    <source>
        <dbReference type="ARBA" id="ARBA00022989"/>
    </source>
</evidence>
<feature type="region of interest" description="Disordered" evidence="8">
    <location>
        <begin position="23"/>
        <end position="55"/>
    </location>
</feature>
<feature type="transmembrane region" description="Helical" evidence="9">
    <location>
        <begin position="72"/>
        <end position="90"/>
    </location>
</feature>
<organism evidence="10 11">
    <name type="scientific">Coniella lustricola</name>
    <dbReference type="NCBI Taxonomy" id="2025994"/>
    <lineage>
        <taxon>Eukaryota</taxon>
        <taxon>Fungi</taxon>
        <taxon>Dikarya</taxon>
        <taxon>Ascomycota</taxon>
        <taxon>Pezizomycotina</taxon>
        <taxon>Sordariomycetes</taxon>
        <taxon>Sordariomycetidae</taxon>
        <taxon>Diaporthales</taxon>
        <taxon>Schizoparmaceae</taxon>
        <taxon>Coniella</taxon>
    </lineage>
</organism>
<feature type="compositionally biased region" description="Low complexity" evidence="8">
    <location>
        <begin position="23"/>
        <end position="32"/>
    </location>
</feature>
<evidence type="ECO:0000313" key="11">
    <source>
        <dbReference type="Proteomes" id="UP000241462"/>
    </source>
</evidence>
<evidence type="ECO:0000256" key="4">
    <source>
        <dbReference type="ARBA" id="ARBA00022475"/>
    </source>
</evidence>
<gene>
    <name evidence="10" type="ORF">BD289DRAFT_133507</name>
</gene>
<dbReference type="PANTHER" id="PTHR31686:SF1">
    <property type="entry name" value="SULFITE EFFLUX PUMP SSU1"/>
    <property type="match status" value="1"/>
</dbReference>
<dbReference type="InterPro" id="IPR004695">
    <property type="entry name" value="SLAC1/Mae1/Ssu1/TehA"/>
</dbReference>